<sequence>MKRISFSNYYFYWLKFILPQAPLCQIRNLVIGGYSMKRLYLVSFIIIFVFISIGISIYSANTSKQAVKEKIIDLSTSIRSVVQNEDKLSTRNDF</sequence>
<name>A0A3S9SZ62_9FIRM</name>
<evidence type="ECO:0000313" key="2">
    <source>
        <dbReference type="EMBL" id="AZR73626.1"/>
    </source>
</evidence>
<protein>
    <submittedName>
        <fullName evidence="2">Uncharacterized protein</fullName>
    </submittedName>
</protein>
<gene>
    <name evidence="2" type="ORF">BBF96_09640</name>
</gene>
<reference evidence="2 3" key="1">
    <citation type="submission" date="2016-07" db="EMBL/GenBank/DDBJ databases">
        <title>Genome and transcriptome analysis of iron-reducing fermentative bacteria Anoxybacter fermentans.</title>
        <authorList>
            <person name="Zeng X."/>
            <person name="Shao Z."/>
        </authorList>
    </citation>
    <scope>NUCLEOTIDE SEQUENCE [LARGE SCALE GENOMIC DNA]</scope>
    <source>
        <strain evidence="2 3">DY22613</strain>
    </source>
</reference>
<evidence type="ECO:0000256" key="1">
    <source>
        <dbReference type="SAM" id="Phobius"/>
    </source>
</evidence>
<keyword evidence="3" id="KW-1185">Reference proteome</keyword>
<keyword evidence="1" id="KW-0812">Transmembrane</keyword>
<keyword evidence="1" id="KW-0472">Membrane</keyword>
<proteinExistence type="predicted"/>
<dbReference type="EMBL" id="CP016379">
    <property type="protein sequence ID" value="AZR73626.1"/>
    <property type="molecule type" value="Genomic_DNA"/>
</dbReference>
<accession>A0A3S9SZ62</accession>
<feature type="transmembrane region" description="Helical" evidence="1">
    <location>
        <begin position="40"/>
        <end position="60"/>
    </location>
</feature>
<dbReference type="AlphaFoldDB" id="A0A3S9SZ62"/>
<dbReference type="Proteomes" id="UP000267250">
    <property type="component" value="Chromosome"/>
</dbReference>
<keyword evidence="1" id="KW-1133">Transmembrane helix</keyword>
<dbReference type="KEGG" id="aft:BBF96_09640"/>
<organism evidence="2 3">
    <name type="scientific">Anoxybacter fermentans</name>
    <dbReference type="NCBI Taxonomy" id="1323375"/>
    <lineage>
        <taxon>Bacteria</taxon>
        <taxon>Bacillati</taxon>
        <taxon>Bacillota</taxon>
        <taxon>Clostridia</taxon>
        <taxon>Halanaerobiales</taxon>
        <taxon>Anoxybacter</taxon>
    </lineage>
</organism>
<evidence type="ECO:0000313" key="3">
    <source>
        <dbReference type="Proteomes" id="UP000267250"/>
    </source>
</evidence>